<dbReference type="Proteomes" id="UP000617628">
    <property type="component" value="Unassembled WGS sequence"/>
</dbReference>
<dbReference type="SUPFAM" id="SSF51735">
    <property type="entry name" value="NAD(P)-binding Rossmann-fold domains"/>
    <property type="match status" value="1"/>
</dbReference>
<keyword evidence="3" id="KW-1185">Reference proteome</keyword>
<name>A0A934RY86_9BACT</name>
<dbReference type="Pfam" id="PF01370">
    <property type="entry name" value="Epimerase"/>
    <property type="match status" value="1"/>
</dbReference>
<evidence type="ECO:0000259" key="1">
    <source>
        <dbReference type="Pfam" id="PF01370"/>
    </source>
</evidence>
<comment type="caution">
    <text evidence="2">The sequence shown here is derived from an EMBL/GenBank/DDBJ whole genome shotgun (WGS) entry which is preliminary data.</text>
</comment>
<protein>
    <submittedName>
        <fullName evidence="2">NAD-dependent epimerase/dehydratase family protein</fullName>
    </submittedName>
</protein>
<dbReference type="AlphaFoldDB" id="A0A934RY86"/>
<accession>A0A934RY86</accession>
<gene>
    <name evidence="2" type="ORF">JIN87_09165</name>
</gene>
<feature type="domain" description="NAD-dependent epimerase/dehydratase" evidence="1">
    <location>
        <begin position="6"/>
        <end position="208"/>
    </location>
</feature>
<dbReference type="InterPro" id="IPR050177">
    <property type="entry name" value="Lipid_A_modif_metabolic_enz"/>
</dbReference>
<reference evidence="2" key="1">
    <citation type="submission" date="2021-01" db="EMBL/GenBank/DDBJ databases">
        <title>Modified the classification status of verrucomicrobia.</title>
        <authorList>
            <person name="Feng X."/>
        </authorList>
    </citation>
    <scope>NUCLEOTIDE SEQUENCE</scope>
    <source>
        <strain evidence="2">KCTC 13126</strain>
    </source>
</reference>
<dbReference type="InterPro" id="IPR001509">
    <property type="entry name" value="Epimerase_deHydtase"/>
</dbReference>
<organism evidence="2 3">
    <name type="scientific">Pelagicoccus mobilis</name>
    <dbReference type="NCBI Taxonomy" id="415221"/>
    <lineage>
        <taxon>Bacteria</taxon>
        <taxon>Pseudomonadati</taxon>
        <taxon>Verrucomicrobiota</taxon>
        <taxon>Opitutia</taxon>
        <taxon>Puniceicoccales</taxon>
        <taxon>Pelagicoccaceae</taxon>
        <taxon>Pelagicoccus</taxon>
    </lineage>
</organism>
<dbReference type="PROSITE" id="PS51257">
    <property type="entry name" value="PROKAR_LIPOPROTEIN"/>
    <property type="match status" value="1"/>
</dbReference>
<evidence type="ECO:0000313" key="2">
    <source>
        <dbReference type="EMBL" id="MBK1877036.1"/>
    </source>
</evidence>
<dbReference type="RefSeq" id="WP_200355253.1">
    <property type="nucleotide sequence ID" value="NZ_JAENIL010000014.1"/>
</dbReference>
<evidence type="ECO:0000313" key="3">
    <source>
        <dbReference type="Proteomes" id="UP000617628"/>
    </source>
</evidence>
<sequence length="341" mass="37097">MKTLFIGGTGIISSACVELAKHRGDSVTVLNRGNSKAPEGVDSVVADVNDLESARAALSGRTWDAVVDFTVFDQEQARSRIDLFAGATGQYVFISSASAYQKPVVDFRITEETPLENPFWEYSREKANCEGLFMEAHKNGSLPVTIVRPSLTYGATHVPLVLNSWRLPYTLVDRMRRGAPVIVPGDGSSLWSITHSDDFAKGLVGLLGCAEALGEDFHITTDEVLTWDQYFSLTAQAAGAPAPDIVHIASDFIISCMPDKEGSLLGDKAVSVVFDNTKIKRVVPDFVASIPFSDGIRRSILNMDADESLRSIDEEANRAYDKLISVYRAGLDKAKQAFANP</sequence>
<dbReference type="Gene3D" id="3.40.50.720">
    <property type="entry name" value="NAD(P)-binding Rossmann-like Domain"/>
    <property type="match status" value="1"/>
</dbReference>
<dbReference type="InterPro" id="IPR036291">
    <property type="entry name" value="NAD(P)-bd_dom_sf"/>
</dbReference>
<dbReference type="PANTHER" id="PTHR43245">
    <property type="entry name" value="BIFUNCTIONAL POLYMYXIN RESISTANCE PROTEIN ARNA"/>
    <property type="match status" value="1"/>
</dbReference>
<dbReference type="EMBL" id="JAENIL010000014">
    <property type="protein sequence ID" value="MBK1877036.1"/>
    <property type="molecule type" value="Genomic_DNA"/>
</dbReference>
<proteinExistence type="predicted"/>